<comment type="caution">
    <text evidence="5">The sequence shown here is derived from an EMBL/GenBank/DDBJ whole genome shotgun (WGS) entry which is preliminary data.</text>
</comment>
<evidence type="ECO:0000313" key="6">
    <source>
        <dbReference type="Proteomes" id="UP001174908"/>
    </source>
</evidence>
<dbReference type="Pfam" id="PF13458">
    <property type="entry name" value="Peripla_BP_6"/>
    <property type="match status" value="1"/>
</dbReference>
<evidence type="ECO:0000313" key="5">
    <source>
        <dbReference type="EMBL" id="MDM0043274.1"/>
    </source>
</evidence>
<dbReference type="Gene3D" id="3.40.50.2300">
    <property type="match status" value="2"/>
</dbReference>
<dbReference type="Proteomes" id="UP001174908">
    <property type="component" value="Unassembled WGS sequence"/>
</dbReference>
<dbReference type="InterPro" id="IPR028082">
    <property type="entry name" value="Peripla_BP_I"/>
</dbReference>
<proteinExistence type="inferred from homology"/>
<feature type="signal peptide" evidence="3">
    <location>
        <begin position="1"/>
        <end position="27"/>
    </location>
</feature>
<name>A0ABT7N5P6_9BURK</name>
<evidence type="ECO:0000256" key="3">
    <source>
        <dbReference type="SAM" id="SignalP"/>
    </source>
</evidence>
<sequence length="407" mass="44477">MTSRPDRRTALITGASLLAAAALPVHAQKKYGPGASDTEIKLGQTMPYSGPASAYGTIGRLQQAYFKMLNEQGGIKGRKINLISLDDGYSPPKAVEQVRRLVEQEQVLALFQTLGTPSNSAIHKYVNAKKVPHLFLATGATKWADPEHFPWTIGFNLSYQAEGIIYAKYLLKEKPNAKVAILYQNDDYGKDLLKGVKDGLGAKGAKMIVAEASYEVSDPTVDSQIVTLQGSGADTFINITTPKFAAQAVRKAYDSGWKPLHLLNNVGASVGSVLTPAGLDKSVGLLTVQYYKDPNDPQWKDDPAMLEWRAFMGRYYTDGDPKDASNLYAYIAVQTMVHVLKACGDDLSRENLMKQAASIKSLKLPLMLPGMTLNTSPKDYFLVKQAQLAKFTGTQWETFGQLLSTVD</sequence>
<evidence type="ECO:0000256" key="2">
    <source>
        <dbReference type="ARBA" id="ARBA00022729"/>
    </source>
</evidence>
<dbReference type="SUPFAM" id="SSF53822">
    <property type="entry name" value="Periplasmic binding protein-like I"/>
    <property type="match status" value="1"/>
</dbReference>
<dbReference type="InterPro" id="IPR006311">
    <property type="entry name" value="TAT_signal"/>
</dbReference>
<comment type="similarity">
    <text evidence="1">Belongs to the leucine-binding protein family.</text>
</comment>
<keyword evidence="2 3" id="KW-0732">Signal</keyword>
<gene>
    <name evidence="5" type="ORF">QTH91_02150</name>
</gene>
<evidence type="ECO:0000259" key="4">
    <source>
        <dbReference type="Pfam" id="PF13458"/>
    </source>
</evidence>
<dbReference type="CDD" id="cd06343">
    <property type="entry name" value="PBP1_ABC_ligand_binding-like"/>
    <property type="match status" value="1"/>
</dbReference>
<evidence type="ECO:0000256" key="1">
    <source>
        <dbReference type="ARBA" id="ARBA00010062"/>
    </source>
</evidence>
<feature type="chain" id="PRO_5045644379" evidence="3">
    <location>
        <begin position="28"/>
        <end position="407"/>
    </location>
</feature>
<dbReference type="RefSeq" id="WP_286658391.1">
    <property type="nucleotide sequence ID" value="NZ_JASZYV010000001.1"/>
</dbReference>
<feature type="domain" description="Leucine-binding protein" evidence="4">
    <location>
        <begin position="39"/>
        <end position="370"/>
    </location>
</feature>
<dbReference type="PANTHER" id="PTHR47235:SF1">
    <property type="entry name" value="BLR6548 PROTEIN"/>
    <property type="match status" value="1"/>
</dbReference>
<dbReference type="PROSITE" id="PS51318">
    <property type="entry name" value="TAT"/>
    <property type="match status" value="1"/>
</dbReference>
<keyword evidence="6" id="KW-1185">Reference proteome</keyword>
<dbReference type="PANTHER" id="PTHR47235">
    <property type="entry name" value="BLR6548 PROTEIN"/>
    <property type="match status" value="1"/>
</dbReference>
<accession>A0ABT7N5P6</accession>
<reference evidence="5" key="1">
    <citation type="submission" date="2023-06" db="EMBL/GenBank/DDBJ databases">
        <authorList>
            <person name="Jiang Y."/>
            <person name="Liu Q."/>
        </authorList>
    </citation>
    <scope>NUCLEOTIDE SEQUENCE</scope>
    <source>
        <strain evidence="5">CGMCC 1.12089</strain>
    </source>
</reference>
<protein>
    <submittedName>
        <fullName evidence="5">ABC transporter substrate-binding protein</fullName>
    </submittedName>
</protein>
<organism evidence="5 6">
    <name type="scientific">Variovorax dokdonensis</name>
    <dbReference type="NCBI Taxonomy" id="344883"/>
    <lineage>
        <taxon>Bacteria</taxon>
        <taxon>Pseudomonadati</taxon>
        <taxon>Pseudomonadota</taxon>
        <taxon>Betaproteobacteria</taxon>
        <taxon>Burkholderiales</taxon>
        <taxon>Comamonadaceae</taxon>
        <taxon>Variovorax</taxon>
    </lineage>
</organism>
<dbReference type="EMBL" id="JASZYV010000001">
    <property type="protein sequence ID" value="MDM0043274.1"/>
    <property type="molecule type" value="Genomic_DNA"/>
</dbReference>
<dbReference type="InterPro" id="IPR028081">
    <property type="entry name" value="Leu-bd"/>
</dbReference>